<dbReference type="PANTHER" id="PTHR12655">
    <property type="entry name" value="ACYL-COA THIOESTERASE"/>
    <property type="match status" value="1"/>
</dbReference>
<evidence type="ECO:0000256" key="1">
    <source>
        <dbReference type="ARBA" id="ARBA00010458"/>
    </source>
</evidence>
<organism evidence="3 4">
    <name type="scientific">Steinernema glaseri</name>
    <dbReference type="NCBI Taxonomy" id="37863"/>
    <lineage>
        <taxon>Eukaryota</taxon>
        <taxon>Metazoa</taxon>
        <taxon>Ecdysozoa</taxon>
        <taxon>Nematoda</taxon>
        <taxon>Chromadorea</taxon>
        <taxon>Rhabditida</taxon>
        <taxon>Tylenchina</taxon>
        <taxon>Panagrolaimomorpha</taxon>
        <taxon>Strongyloidoidea</taxon>
        <taxon>Steinernematidae</taxon>
        <taxon>Steinernema</taxon>
    </lineage>
</organism>
<evidence type="ECO:0000256" key="2">
    <source>
        <dbReference type="ARBA" id="ARBA00022801"/>
    </source>
</evidence>
<sequence length="88" mass="10118">MIFKDERSLSPSRLEIKDIECDQLIAEMRLKYSTAGGNVRFGRILEDLDLFAVWLCYLHNNGATEELERPSHARTVVTGSVHRIDLQK</sequence>
<dbReference type="Proteomes" id="UP000095287">
    <property type="component" value="Unplaced"/>
</dbReference>
<keyword evidence="2" id="KW-0378">Hydrolase</keyword>
<evidence type="ECO:0000313" key="4">
    <source>
        <dbReference type="WBParaSite" id="L893_g21333.t1"/>
    </source>
</evidence>
<name>A0A1I7Z0E0_9BILA</name>
<reference evidence="4" key="1">
    <citation type="submission" date="2016-11" db="UniProtKB">
        <authorList>
            <consortium name="WormBaseParasite"/>
        </authorList>
    </citation>
    <scope>IDENTIFICATION</scope>
</reference>
<protein>
    <submittedName>
        <fullName evidence="4">Uncharacterized protein</fullName>
    </submittedName>
</protein>
<comment type="similarity">
    <text evidence="1">Belongs to the acyl coenzyme A hydrolase family.</text>
</comment>
<dbReference type="Gene3D" id="3.10.129.10">
    <property type="entry name" value="Hotdog Thioesterase"/>
    <property type="match status" value="1"/>
</dbReference>
<dbReference type="GO" id="GO:0006637">
    <property type="term" value="P:acyl-CoA metabolic process"/>
    <property type="evidence" value="ECO:0007669"/>
    <property type="project" value="TreeGrafter"/>
</dbReference>
<dbReference type="GO" id="GO:0047617">
    <property type="term" value="F:fatty acyl-CoA hydrolase activity"/>
    <property type="evidence" value="ECO:0007669"/>
    <property type="project" value="TreeGrafter"/>
</dbReference>
<dbReference type="WBParaSite" id="L893_g21333.t1">
    <property type="protein sequence ID" value="L893_g21333.t1"/>
    <property type="gene ID" value="L893_g21333"/>
</dbReference>
<dbReference type="AlphaFoldDB" id="A0A1I7Z0E0"/>
<dbReference type="PANTHER" id="PTHR12655:SF0">
    <property type="entry name" value="ACYL-COENZYME A THIOESTERASE 9, MITOCHONDRIAL"/>
    <property type="match status" value="1"/>
</dbReference>
<dbReference type="GO" id="GO:0005739">
    <property type="term" value="C:mitochondrion"/>
    <property type="evidence" value="ECO:0007669"/>
    <property type="project" value="TreeGrafter"/>
</dbReference>
<proteinExistence type="inferred from homology"/>
<keyword evidence="3" id="KW-1185">Reference proteome</keyword>
<evidence type="ECO:0000313" key="3">
    <source>
        <dbReference type="Proteomes" id="UP000095287"/>
    </source>
</evidence>
<accession>A0A1I7Z0E0</accession>